<dbReference type="GO" id="GO:0032259">
    <property type="term" value="P:methylation"/>
    <property type="evidence" value="ECO:0007669"/>
    <property type="project" value="UniProtKB-KW"/>
</dbReference>
<proteinExistence type="predicted"/>
<name>A0ABT3TB17_9GAMM</name>
<organism evidence="1 2">
    <name type="scientific">Candidatus Litorirhabdus singularis</name>
    <dbReference type="NCBI Taxonomy" id="2518993"/>
    <lineage>
        <taxon>Bacteria</taxon>
        <taxon>Pseudomonadati</taxon>
        <taxon>Pseudomonadota</taxon>
        <taxon>Gammaproteobacteria</taxon>
        <taxon>Cellvibrionales</taxon>
        <taxon>Halieaceae</taxon>
        <taxon>Candidatus Litorirhabdus</taxon>
    </lineage>
</organism>
<keyword evidence="1" id="KW-0808">Transferase</keyword>
<dbReference type="EMBL" id="SHNN01000001">
    <property type="protein sequence ID" value="MCX2979493.1"/>
    <property type="molecule type" value="Genomic_DNA"/>
</dbReference>
<keyword evidence="1" id="KW-0489">Methyltransferase</keyword>
<accession>A0ABT3TB17</accession>
<dbReference type="SUPFAM" id="SSF53335">
    <property type="entry name" value="S-adenosyl-L-methionine-dependent methyltransferases"/>
    <property type="match status" value="1"/>
</dbReference>
<dbReference type="Proteomes" id="UP001143362">
    <property type="component" value="Unassembled WGS sequence"/>
</dbReference>
<dbReference type="InterPro" id="IPR029063">
    <property type="entry name" value="SAM-dependent_MTases_sf"/>
</dbReference>
<comment type="caution">
    <text evidence="1">The sequence shown here is derived from an EMBL/GenBank/DDBJ whole genome shotgun (WGS) entry which is preliminary data.</text>
</comment>
<dbReference type="GO" id="GO:0008168">
    <property type="term" value="F:methyltransferase activity"/>
    <property type="evidence" value="ECO:0007669"/>
    <property type="project" value="UniProtKB-KW"/>
</dbReference>
<evidence type="ECO:0000313" key="2">
    <source>
        <dbReference type="Proteomes" id="UP001143362"/>
    </source>
</evidence>
<protein>
    <submittedName>
        <fullName evidence="1">Class I SAM-dependent methyltransferase</fullName>
    </submittedName>
</protein>
<keyword evidence="2" id="KW-1185">Reference proteome</keyword>
<dbReference type="Gene3D" id="3.40.50.150">
    <property type="entry name" value="Vaccinia Virus protein VP39"/>
    <property type="match status" value="1"/>
</dbReference>
<reference evidence="1" key="1">
    <citation type="submission" date="2019-02" db="EMBL/GenBank/DDBJ databases">
        <authorList>
            <person name="Li S.-H."/>
        </authorList>
    </citation>
    <scope>NUCLEOTIDE SEQUENCE</scope>
    <source>
        <strain evidence="1">IMCC14734</strain>
    </source>
</reference>
<gene>
    <name evidence="1" type="ORF">EYC98_01310</name>
</gene>
<evidence type="ECO:0000313" key="1">
    <source>
        <dbReference type="EMBL" id="MCX2979493.1"/>
    </source>
</evidence>
<dbReference type="Pfam" id="PF13489">
    <property type="entry name" value="Methyltransf_23"/>
    <property type="match status" value="1"/>
</dbReference>
<sequence length="217" mass="24296">MDSSCPCPLCGYGRGSSFHRDRRREYLRCPVCALVYVPPVWHLDAAAEKAVYDLHENSPDDPGYRRFLSRLAAPLLTQLGGRSALGLDFGCGPGPALVQMLREAGHTVSVYDPYYFPDTAVLSVDYDFITATEVVEHLAAPGLQLDRLWSLLRPGGVLGVMTKLVVDQQAFARWHYISDATHICFFSQQTWRWWSLKVGAELEQVAADAVLFRKPHL</sequence>